<evidence type="ECO:0000313" key="1">
    <source>
        <dbReference type="EMBL" id="GET05365.1"/>
    </source>
</evidence>
<dbReference type="AlphaFoldDB" id="A0A6F9XJI7"/>
<protein>
    <submittedName>
        <fullName evidence="1">Uncharacterized protein</fullName>
    </submittedName>
</protein>
<reference evidence="1" key="1">
    <citation type="submission" date="2019-10" db="EMBL/GenBank/DDBJ databases">
        <title>Lactobacillus agilis SY212 Whole Genome Sequencing Project.</title>
        <authorList>
            <person name="Suzuki S."/>
            <person name="Endo A."/>
            <person name="Maeno S."/>
            <person name="Shiwa Y."/>
            <person name="Matsutani M."/>
            <person name="Kajikawa A."/>
        </authorList>
    </citation>
    <scope>NUCLEOTIDE SEQUENCE</scope>
    <source>
        <strain evidence="1">SY212</strain>
    </source>
</reference>
<proteinExistence type="predicted"/>
<gene>
    <name evidence="1" type="ORF">SY212_03950</name>
</gene>
<organism evidence="1">
    <name type="scientific">Ligilactobacillus agilis</name>
    <dbReference type="NCBI Taxonomy" id="1601"/>
    <lineage>
        <taxon>Bacteria</taxon>
        <taxon>Bacillati</taxon>
        <taxon>Bacillota</taxon>
        <taxon>Bacilli</taxon>
        <taxon>Lactobacillales</taxon>
        <taxon>Lactobacillaceae</taxon>
        <taxon>Ligilactobacillus</taxon>
    </lineage>
</organism>
<name>A0A6F9XJI7_9LACO</name>
<comment type="caution">
    <text evidence="1">The sequence shown here is derived from an EMBL/GenBank/DDBJ whole genome shotgun (WGS) entry which is preliminary data.</text>
</comment>
<dbReference type="EMBL" id="BLAM01000054">
    <property type="protein sequence ID" value="GET05365.1"/>
    <property type="molecule type" value="Genomic_DNA"/>
</dbReference>
<sequence length="370" mass="42656">MGIRAFIAVNEDKGLFVPETVDVFTDEEIQRRYDILGEEFRQNPYGDGAGWRIFAWNDVKKKSPIFEYKMDNVRYNRLAKIYWILWSRQVQSVSQATVNNRRAVLEDVAEYENTFGKSLEMFNRDEVEYMCNTFIQLGQTRLMSTILTMGRSWIKFCNLFNMETNDISNFAPVDIRSEATFTRKEWLEVCKHVSDLSVGIVLFLVFIGVTLSGTDEKDEVRQLKKSDIHSNDISISGEYARLLDINDEEYDFISSLVTKGYPNTTVRRDVVLGSPWFFPSAAPQGDGFITYQGMKTKINSVWDDVLDNVDLPLKPKHVRLLGKKYRLQELINAGMNEQTAAYQVGVEFGILHHNETGKRTISKIINILRS</sequence>
<dbReference type="Proteomes" id="UP000494265">
    <property type="component" value="Unassembled WGS sequence"/>
</dbReference>
<dbReference type="RefSeq" id="WP_172584208.1">
    <property type="nucleotide sequence ID" value="NZ_BLAM01000054.1"/>
</dbReference>
<accession>A0A6F9XJI7</accession>